<reference evidence="1" key="1">
    <citation type="submission" date="2021-06" db="EMBL/GenBank/DDBJ databases">
        <authorList>
            <person name="Hodson N. C."/>
            <person name="Mongue J. A."/>
            <person name="Jaron S. K."/>
        </authorList>
    </citation>
    <scope>NUCLEOTIDE SEQUENCE</scope>
</reference>
<gene>
    <name evidence="1" type="ORF">AFUS01_LOCUS11924</name>
</gene>
<sequence length="95" mass="10534">QFEPTCGLYGKVDGEIQYGGRRTQLTCSNDLGEYQGGKARVWNDGFAVGEVLLRWLGCCAYNGIRVKRHAGTLALRVLMGTVQCRSLPQRLKAKE</sequence>
<dbReference type="EMBL" id="CAJVCH010092595">
    <property type="protein sequence ID" value="CAG7722812.1"/>
    <property type="molecule type" value="Genomic_DNA"/>
</dbReference>
<accession>A0A8J2JLQ7</accession>
<dbReference type="AlphaFoldDB" id="A0A8J2JLQ7"/>
<proteinExistence type="predicted"/>
<keyword evidence="2" id="KW-1185">Reference proteome</keyword>
<feature type="non-terminal residue" evidence="1">
    <location>
        <position position="1"/>
    </location>
</feature>
<evidence type="ECO:0000313" key="1">
    <source>
        <dbReference type="EMBL" id="CAG7722812.1"/>
    </source>
</evidence>
<comment type="caution">
    <text evidence="1">The sequence shown here is derived from an EMBL/GenBank/DDBJ whole genome shotgun (WGS) entry which is preliminary data.</text>
</comment>
<name>A0A8J2JLQ7_9HEXA</name>
<evidence type="ECO:0000313" key="2">
    <source>
        <dbReference type="Proteomes" id="UP000708208"/>
    </source>
</evidence>
<dbReference type="Proteomes" id="UP000708208">
    <property type="component" value="Unassembled WGS sequence"/>
</dbReference>
<protein>
    <submittedName>
        <fullName evidence="1">Uncharacterized protein</fullName>
    </submittedName>
</protein>
<organism evidence="1 2">
    <name type="scientific">Allacma fusca</name>
    <dbReference type="NCBI Taxonomy" id="39272"/>
    <lineage>
        <taxon>Eukaryota</taxon>
        <taxon>Metazoa</taxon>
        <taxon>Ecdysozoa</taxon>
        <taxon>Arthropoda</taxon>
        <taxon>Hexapoda</taxon>
        <taxon>Collembola</taxon>
        <taxon>Symphypleona</taxon>
        <taxon>Sminthuridae</taxon>
        <taxon>Allacma</taxon>
    </lineage>
</organism>